<dbReference type="GO" id="GO:0003677">
    <property type="term" value="F:DNA binding"/>
    <property type="evidence" value="ECO:0007669"/>
    <property type="project" value="InterPro"/>
</dbReference>
<dbReference type="Gene3D" id="1.10.260.40">
    <property type="entry name" value="lambda repressor-like DNA-binding domains"/>
    <property type="match status" value="1"/>
</dbReference>
<dbReference type="Pfam" id="PF19054">
    <property type="entry name" value="DUF5753"/>
    <property type="match status" value="1"/>
</dbReference>
<dbReference type="AlphaFoldDB" id="A0A401YGB3"/>
<keyword evidence="3" id="KW-1185">Reference proteome</keyword>
<dbReference type="InterPro" id="IPR043917">
    <property type="entry name" value="DUF5753"/>
</dbReference>
<sequence>MAGTGPGNLKARRELGARLRKIRVRMGRSSESVGKAIGISQSTLTRTETGDRTCTEREFYALVDFFGLAGDEREALELTAMSVWNADPPWWSRFGDVISANYATVLEYEDWATLRQDYQLAVMPPLLQTEAYAREVTAVGFNDLNPDQVDDLVEVRTCRQRRVYEDPCLAIEAVITQAVLEFEVGGSTEHDAQLRHLLEMTALPHVEVRVIPFAAGAGGTQSNPFQILSYGEGEPSVAFGQGVGGSTFMDDPRDVRRITRLFKNLARHALSPEDSRELIATIRKN</sequence>
<dbReference type="Proteomes" id="UP000286931">
    <property type="component" value="Unassembled WGS sequence"/>
</dbReference>
<evidence type="ECO:0000313" key="3">
    <source>
        <dbReference type="Proteomes" id="UP000286931"/>
    </source>
</evidence>
<protein>
    <submittedName>
        <fullName evidence="2">Transcriptional regulator</fullName>
    </submittedName>
</protein>
<dbReference type="InterPro" id="IPR001387">
    <property type="entry name" value="Cro/C1-type_HTH"/>
</dbReference>
<gene>
    <name evidence="2" type="ORF">EHYA_01299</name>
</gene>
<organism evidence="2 3">
    <name type="scientific">Embleya hyalina</name>
    <dbReference type="NCBI Taxonomy" id="516124"/>
    <lineage>
        <taxon>Bacteria</taxon>
        <taxon>Bacillati</taxon>
        <taxon>Actinomycetota</taxon>
        <taxon>Actinomycetes</taxon>
        <taxon>Kitasatosporales</taxon>
        <taxon>Streptomycetaceae</taxon>
        <taxon>Embleya</taxon>
    </lineage>
</organism>
<evidence type="ECO:0000313" key="2">
    <source>
        <dbReference type="EMBL" id="GCD93654.1"/>
    </source>
</evidence>
<proteinExistence type="predicted"/>
<dbReference type="PROSITE" id="PS50943">
    <property type="entry name" value="HTH_CROC1"/>
    <property type="match status" value="1"/>
</dbReference>
<dbReference type="EMBL" id="BIFH01000014">
    <property type="protein sequence ID" value="GCD93654.1"/>
    <property type="molecule type" value="Genomic_DNA"/>
</dbReference>
<dbReference type="OrthoDB" id="4350134at2"/>
<name>A0A401YGB3_9ACTN</name>
<dbReference type="SUPFAM" id="SSF47413">
    <property type="entry name" value="lambda repressor-like DNA-binding domains"/>
    <property type="match status" value="1"/>
</dbReference>
<dbReference type="InterPro" id="IPR010982">
    <property type="entry name" value="Lambda_DNA-bd_dom_sf"/>
</dbReference>
<accession>A0A401YGB3</accession>
<comment type="caution">
    <text evidence="2">The sequence shown here is derived from an EMBL/GenBank/DDBJ whole genome shotgun (WGS) entry which is preliminary data.</text>
</comment>
<reference evidence="2 3" key="1">
    <citation type="submission" date="2018-12" db="EMBL/GenBank/DDBJ databases">
        <title>Draft genome sequence of Embleya hyalina NBRC 13850T.</title>
        <authorList>
            <person name="Komaki H."/>
            <person name="Hosoyama A."/>
            <person name="Kimura A."/>
            <person name="Ichikawa N."/>
            <person name="Tamura T."/>
        </authorList>
    </citation>
    <scope>NUCLEOTIDE SEQUENCE [LARGE SCALE GENOMIC DNA]</scope>
    <source>
        <strain evidence="2 3">NBRC 13850</strain>
    </source>
</reference>
<dbReference type="SMART" id="SM00530">
    <property type="entry name" value="HTH_XRE"/>
    <property type="match status" value="1"/>
</dbReference>
<dbReference type="Pfam" id="PF13560">
    <property type="entry name" value="HTH_31"/>
    <property type="match status" value="1"/>
</dbReference>
<dbReference type="CDD" id="cd00093">
    <property type="entry name" value="HTH_XRE"/>
    <property type="match status" value="1"/>
</dbReference>
<evidence type="ECO:0000259" key="1">
    <source>
        <dbReference type="PROSITE" id="PS50943"/>
    </source>
</evidence>
<feature type="domain" description="HTH cro/C1-type" evidence="1">
    <location>
        <begin position="19"/>
        <end position="73"/>
    </location>
</feature>
<dbReference type="RefSeq" id="WP_126635914.1">
    <property type="nucleotide sequence ID" value="NZ_BIFH01000014.1"/>
</dbReference>